<feature type="transmembrane region" description="Helical" evidence="1">
    <location>
        <begin position="7"/>
        <end position="29"/>
    </location>
</feature>
<evidence type="ECO:0000256" key="1">
    <source>
        <dbReference type="SAM" id="Phobius"/>
    </source>
</evidence>
<keyword evidence="1" id="KW-1133">Transmembrane helix</keyword>
<gene>
    <name evidence="2" type="ORF">DXC91_13505</name>
</gene>
<dbReference type="EMBL" id="QSRB01000011">
    <property type="protein sequence ID" value="RGK84515.1"/>
    <property type="molecule type" value="Genomic_DNA"/>
</dbReference>
<organism evidence="2 3">
    <name type="scientific">Bacteroides uniformis</name>
    <dbReference type="NCBI Taxonomy" id="820"/>
    <lineage>
        <taxon>Bacteria</taxon>
        <taxon>Pseudomonadati</taxon>
        <taxon>Bacteroidota</taxon>
        <taxon>Bacteroidia</taxon>
        <taxon>Bacteroidales</taxon>
        <taxon>Bacteroidaceae</taxon>
        <taxon>Bacteroides</taxon>
    </lineage>
</organism>
<keyword evidence="1" id="KW-0812">Transmembrane</keyword>
<reference evidence="2 3" key="1">
    <citation type="submission" date="2018-08" db="EMBL/GenBank/DDBJ databases">
        <title>A genome reference for cultivated species of the human gut microbiota.</title>
        <authorList>
            <person name="Zou Y."/>
            <person name="Xue W."/>
            <person name="Luo G."/>
        </authorList>
    </citation>
    <scope>NUCLEOTIDE SEQUENCE [LARGE SCALE GENOMIC DNA]</scope>
    <source>
        <strain evidence="2 3">TF09-22</strain>
    </source>
</reference>
<dbReference type="Proteomes" id="UP000260874">
    <property type="component" value="Unassembled WGS sequence"/>
</dbReference>
<evidence type="ECO:0000313" key="3">
    <source>
        <dbReference type="Proteomes" id="UP000260874"/>
    </source>
</evidence>
<dbReference type="AlphaFoldDB" id="A0A3E4PXJ6"/>
<evidence type="ECO:0000313" key="2">
    <source>
        <dbReference type="EMBL" id="RGK84515.1"/>
    </source>
</evidence>
<proteinExistence type="predicted"/>
<keyword evidence="1" id="KW-0472">Membrane</keyword>
<name>A0A3E4PXJ6_BACUN</name>
<accession>A0A3E4PXJ6</accession>
<sequence length="65" mass="8025">MLFFFFFILYIIFCTVVPFSFLFICFVFRPGIIIKHVNKQWKTFVFFRFVVFICFLCKEMKANKL</sequence>
<comment type="caution">
    <text evidence="2">The sequence shown here is derived from an EMBL/GenBank/DDBJ whole genome shotgun (WGS) entry which is preliminary data.</text>
</comment>
<protein>
    <submittedName>
        <fullName evidence="2">Uncharacterized protein</fullName>
    </submittedName>
</protein>